<proteinExistence type="predicted"/>
<gene>
    <name evidence="1" type="ORF">FRT59_09285</name>
</gene>
<comment type="caution">
    <text evidence="1">The sequence shown here is derived from an EMBL/GenBank/DDBJ whole genome shotgun (WGS) entry which is preliminary data.</text>
</comment>
<dbReference type="AlphaFoldDB" id="A0A5P1D9J0"/>
<dbReference type="EMBL" id="VOIW01000002">
    <property type="protein sequence ID" value="MRJ37153.1"/>
    <property type="molecule type" value="Genomic_DNA"/>
</dbReference>
<reference evidence="1 2" key="1">
    <citation type="submission" date="2019-08" db="EMBL/GenBank/DDBJ databases">
        <title>Pseudomonas haemolytica sp. nov. isolated from raw milk and skim milk concentrate.</title>
        <authorList>
            <person name="Hofmann K."/>
            <person name="Huptas C."/>
            <person name="Doll E."/>
            <person name="Scherer S."/>
            <person name="Wenning M."/>
        </authorList>
    </citation>
    <scope>NUCLEOTIDE SEQUENCE [LARGE SCALE GENOMIC DNA]</scope>
    <source>
        <strain evidence="1 2">DSM 108987</strain>
    </source>
</reference>
<protein>
    <recommendedName>
        <fullName evidence="3">Transposase</fullName>
    </recommendedName>
</protein>
<dbReference type="Proteomes" id="UP000408764">
    <property type="component" value="Unassembled WGS sequence"/>
</dbReference>
<evidence type="ECO:0000313" key="2">
    <source>
        <dbReference type="Proteomes" id="UP000408764"/>
    </source>
</evidence>
<sequence length="65" mass="7059">MPCDYTATVSFQGCVLSSRATGSRAKSRDRVGGGFTSAVLSHHRTYGSVYGDSGYTTKPVYRIQY</sequence>
<name>A0A5P1D9J0_9PSED</name>
<evidence type="ECO:0008006" key="3">
    <source>
        <dbReference type="Google" id="ProtNLM"/>
    </source>
</evidence>
<organism evidence="1 2">
    <name type="scientific">Pseudomonas haemolytica</name>
    <dbReference type="NCBI Taxonomy" id="2600065"/>
    <lineage>
        <taxon>Bacteria</taxon>
        <taxon>Pseudomonadati</taxon>
        <taxon>Pseudomonadota</taxon>
        <taxon>Gammaproteobacteria</taxon>
        <taxon>Pseudomonadales</taxon>
        <taxon>Pseudomonadaceae</taxon>
        <taxon>Pseudomonas</taxon>
    </lineage>
</organism>
<accession>A0A5P1D9J0</accession>
<evidence type="ECO:0000313" key="1">
    <source>
        <dbReference type="EMBL" id="MRJ37153.1"/>
    </source>
</evidence>